<feature type="domain" description="Ice-binding protein C-terminal" evidence="2">
    <location>
        <begin position="144"/>
        <end position="167"/>
    </location>
</feature>
<evidence type="ECO:0000313" key="4">
    <source>
        <dbReference type="Proteomes" id="UP000641152"/>
    </source>
</evidence>
<dbReference type="RefSeq" id="WP_192395517.1">
    <property type="nucleotide sequence ID" value="NZ_CAJHIU010000003.1"/>
</dbReference>
<feature type="chain" id="PRO_5046662495" evidence="1">
    <location>
        <begin position="22"/>
        <end position="167"/>
    </location>
</feature>
<dbReference type="EMBL" id="JACXST010000003">
    <property type="protein sequence ID" value="MBD9362773.1"/>
    <property type="molecule type" value="Genomic_DNA"/>
</dbReference>
<comment type="caution">
    <text evidence="3">The sequence shown here is derived from an EMBL/GenBank/DDBJ whole genome shotgun (WGS) entry which is preliminary data.</text>
</comment>
<gene>
    <name evidence="3" type="ORF">EBB_20130</name>
</gene>
<organism evidence="3 4">
    <name type="scientific">Methylomonas fluvii</name>
    <dbReference type="NCBI Taxonomy" id="1854564"/>
    <lineage>
        <taxon>Bacteria</taxon>
        <taxon>Pseudomonadati</taxon>
        <taxon>Pseudomonadota</taxon>
        <taxon>Gammaproteobacteria</taxon>
        <taxon>Methylococcales</taxon>
        <taxon>Methylococcaceae</taxon>
        <taxon>Methylomonas</taxon>
    </lineage>
</organism>
<dbReference type="InterPro" id="IPR013424">
    <property type="entry name" value="Ice-binding_C"/>
</dbReference>
<sequence length="167" mass="18254">MKKINTILLAALTTFPLLTNAASVKYTEIGNDGVGNHFIFDFSWDTSTNSVTSIQAYEEYNDYSSTPSVNLVSPSFSWDSNLFLTSTPTVGAAIFKDFSGLFAFFMLTGNNGLPNVTNLPSYNYAVNDGRTGHQWFGYQTTISQVPEPTSIALLASGIFGFIASRRK</sequence>
<proteinExistence type="predicted"/>
<dbReference type="Pfam" id="PF07589">
    <property type="entry name" value="PEP-CTERM"/>
    <property type="match status" value="1"/>
</dbReference>
<keyword evidence="1" id="KW-0732">Signal</keyword>
<evidence type="ECO:0000256" key="1">
    <source>
        <dbReference type="SAM" id="SignalP"/>
    </source>
</evidence>
<dbReference type="Proteomes" id="UP000641152">
    <property type="component" value="Unassembled WGS sequence"/>
</dbReference>
<feature type="signal peptide" evidence="1">
    <location>
        <begin position="1"/>
        <end position="21"/>
    </location>
</feature>
<dbReference type="NCBIfam" id="TIGR02595">
    <property type="entry name" value="PEP_CTERM"/>
    <property type="match status" value="1"/>
</dbReference>
<accession>A0ABR9DI32</accession>
<keyword evidence="4" id="KW-1185">Reference proteome</keyword>
<protein>
    <submittedName>
        <fullName evidence="3">PEP-CTERM sorting domain-containing protein</fullName>
    </submittedName>
</protein>
<reference evidence="3 4" key="1">
    <citation type="submission" date="2020-09" db="EMBL/GenBank/DDBJ databases">
        <title>Methylomonas albis sp. nov. and Methylomonas fluvii sp. nov.: Two cold-adapted methanotrophs from the River Elbe and an amended description of Methylovulum psychrotolerans strain Eb1.</title>
        <authorList>
            <person name="Bussmann I.K."/>
            <person name="Klings K.-W."/>
            <person name="Warnstedt J."/>
            <person name="Hoppert M."/>
            <person name="Saborowski A."/>
            <person name="Horn F."/>
            <person name="Liebner S."/>
        </authorList>
    </citation>
    <scope>NUCLEOTIDE SEQUENCE [LARGE SCALE GENOMIC DNA]</scope>
    <source>
        <strain evidence="3 4">EbB</strain>
    </source>
</reference>
<evidence type="ECO:0000259" key="2">
    <source>
        <dbReference type="Pfam" id="PF07589"/>
    </source>
</evidence>
<name>A0ABR9DI32_9GAMM</name>
<evidence type="ECO:0000313" key="3">
    <source>
        <dbReference type="EMBL" id="MBD9362773.1"/>
    </source>
</evidence>